<protein>
    <submittedName>
        <fullName evidence="10">Uncharacterized protein</fullName>
    </submittedName>
</protein>
<dbReference type="OrthoDB" id="627262at2759"/>
<organism evidence="10 11">
    <name type="scientific">Gomphillus americanus</name>
    <dbReference type="NCBI Taxonomy" id="1940652"/>
    <lineage>
        <taxon>Eukaryota</taxon>
        <taxon>Fungi</taxon>
        <taxon>Dikarya</taxon>
        <taxon>Ascomycota</taxon>
        <taxon>Pezizomycotina</taxon>
        <taxon>Lecanoromycetes</taxon>
        <taxon>OSLEUM clade</taxon>
        <taxon>Ostropomycetidae</taxon>
        <taxon>Ostropales</taxon>
        <taxon>Graphidaceae</taxon>
        <taxon>Gomphilloideae</taxon>
        <taxon>Gomphillus</taxon>
    </lineage>
</organism>
<evidence type="ECO:0000256" key="3">
    <source>
        <dbReference type="ARBA" id="ARBA00011012"/>
    </source>
</evidence>
<evidence type="ECO:0000313" key="11">
    <source>
        <dbReference type="Proteomes" id="UP000664169"/>
    </source>
</evidence>
<feature type="transmembrane region" description="Helical" evidence="9">
    <location>
        <begin position="280"/>
        <end position="302"/>
    </location>
</feature>
<dbReference type="Pfam" id="PF03169">
    <property type="entry name" value="OPT"/>
    <property type="match status" value="1"/>
</dbReference>
<dbReference type="GO" id="GO:0000329">
    <property type="term" value="C:fungal-type vacuole membrane"/>
    <property type="evidence" value="ECO:0007669"/>
    <property type="project" value="TreeGrafter"/>
</dbReference>
<feature type="compositionally biased region" description="Basic and acidic residues" evidence="8">
    <location>
        <begin position="421"/>
        <end position="441"/>
    </location>
</feature>
<evidence type="ECO:0000256" key="5">
    <source>
        <dbReference type="ARBA" id="ARBA00022692"/>
    </source>
</evidence>
<evidence type="ECO:0000256" key="6">
    <source>
        <dbReference type="ARBA" id="ARBA00022989"/>
    </source>
</evidence>
<dbReference type="FunFam" id="1.25.10.10:FF:000257">
    <property type="entry name" value="Conidiophore development protein hymA"/>
    <property type="match status" value="1"/>
</dbReference>
<keyword evidence="6 9" id="KW-1133">Transmembrane helix</keyword>
<dbReference type="GO" id="GO:0035673">
    <property type="term" value="F:oligopeptide transmembrane transporter activity"/>
    <property type="evidence" value="ECO:0007669"/>
    <property type="project" value="InterPro"/>
</dbReference>
<evidence type="ECO:0000256" key="2">
    <source>
        <dbReference type="ARBA" id="ARBA00008807"/>
    </source>
</evidence>
<feature type="transmembrane region" description="Helical" evidence="9">
    <location>
        <begin position="627"/>
        <end position="644"/>
    </location>
</feature>
<evidence type="ECO:0000256" key="4">
    <source>
        <dbReference type="ARBA" id="ARBA00022448"/>
    </source>
</evidence>
<feature type="transmembrane region" description="Helical" evidence="9">
    <location>
        <begin position="351"/>
        <end position="373"/>
    </location>
</feature>
<dbReference type="PANTHER" id="PTHR31645">
    <property type="entry name" value="OLIGOPEPTIDE TRANSPORTER YGL114W-RELATED"/>
    <property type="match status" value="1"/>
</dbReference>
<gene>
    <name evidence="10" type="ORF">GOMPHAMPRED_003205</name>
</gene>
<dbReference type="Proteomes" id="UP000664169">
    <property type="component" value="Unassembled WGS sequence"/>
</dbReference>
<dbReference type="Gene3D" id="1.25.10.10">
    <property type="entry name" value="Leucine-rich Repeat Variant"/>
    <property type="match status" value="1"/>
</dbReference>
<feature type="transmembrane region" description="Helical" evidence="9">
    <location>
        <begin position="53"/>
        <end position="75"/>
    </location>
</feature>
<keyword evidence="4" id="KW-0813">Transport</keyword>
<proteinExistence type="inferred from homology"/>
<name>A0A8H3I6U2_9LECA</name>
<evidence type="ECO:0000256" key="7">
    <source>
        <dbReference type="ARBA" id="ARBA00023136"/>
    </source>
</evidence>
<comment type="similarity">
    <text evidence="2">Belongs to the oligopeptide OPT transporter family.</text>
</comment>
<evidence type="ECO:0000256" key="1">
    <source>
        <dbReference type="ARBA" id="ARBA00004141"/>
    </source>
</evidence>
<comment type="subcellular location">
    <subcellularLocation>
        <location evidence="1">Membrane</location>
        <topology evidence="1">Multi-pass membrane protein</topology>
    </subcellularLocation>
</comment>
<feature type="transmembrane region" description="Helical" evidence="9">
    <location>
        <begin position="81"/>
        <end position="101"/>
    </location>
</feature>
<feature type="compositionally biased region" description="Basic and acidic residues" evidence="8">
    <location>
        <begin position="207"/>
        <end position="217"/>
    </location>
</feature>
<evidence type="ECO:0000256" key="9">
    <source>
        <dbReference type="SAM" id="Phobius"/>
    </source>
</evidence>
<feature type="region of interest" description="Disordered" evidence="8">
    <location>
        <begin position="1"/>
        <end position="37"/>
    </location>
</feature>
<dbReference type="Pfam" id="PF08569">
    <property type="entry name" value="Mo25"/>
    <property type="match status" value="1"/>
</dbReference>
<feature type="region of interest" description="Disordered" evidence="8">
    <location>
        <begin position="207"/>
        <end position="226"/>
    </location>
</feature>
<feature type="transmembrane region" description="Helical" evidence="9">
    <location>
        <begin position="314"/>
        <end position="331"/>
    </location>
</feature>
<dbReference type="InterPro" id="IPR013878">
    <property type="entry name" value="Mo25"/>
</dbReference>
<sequence>MCPDRGSLSQSSLNQEEPLAVEAQTLGNDDDEDERQPSFEDALAERAGDETNFTIRGVVVGSIIGIIICFSNTYFGLQTGWISGMAMPASLIGFGFFKSIARFTTRRFTPVENVLVQTVAGAVGTMPLGVGCVGVLPALKYLLEPSENGPIDLSLGKLIIWSLGICFFGVFIAVPLRKEMIIREKLRFPSGTATALMIGVLHGDKQPIKRSSREGTKVTDGAASSSRGAWDQDLHISDDSDLVQNHETDWKKKIKLLGYAFAVSAVYTLVSYFIPQLRSIPVFGTALAANWAWSFNPSTAYVAQGIIMGPTTTLHMLVGAILGWAFLSPMAKNNGWAPGPVEDWETGSKGWIVWVSLAIMLADSLVNLGWLALRPLIRYGPQWMANIREMLHRQDLQAITSPGAVYTRLRDSAITSGTDEPEQHSIRRRTESKPRRNRNEDSEPDAPPEHLISNRISGFGFALSVVFCIVAVHVAFYEVMPFWATILAILFSLVLSLMGVRALGETDLNPVSGISKLTQLVFAVLTPRSPNAITINMVAGAISESAALQAGDLMQDLKAGHLIGASPAAQFWGQIIGSTVGAFSAALIYKLYTSVYKIPSKLFPAPSAYVWYLTAKLVTGEGLPVGAWQWSLGAGLLWTALTILRIYGRDTRWVAFVPGGIAVATAMYNVPSFTLARTIGGLIAAYWIRFMKKDEETVIVLASGFILGEGVVSIVNLELLLKLNDPASTTPKIEEEISEKLTILKGMLQGTLEQDSTPDTTGQLVTSIVQEDLLLLLADNLHRLPFEARKDSQTIFTYSLRWTTSAKELPPAISYILNNRPEIIVELCQSYARSESALPSGLILQEALKHECIVKIILYHEPDRHFKLDETNPNVPSSGDGVFWQFFDWIDKGTFEVSTDAFKTFREILTRHKELVANYLNINFELFFDRYNKILIQSSSYVTKRQSIKLLGEILLDRVNYNVMMNYVDQGDHLKLCMNLLRDDRKMVQYEGFHVFKVFVANPNKSMAVQRILINNREKLLKFLPAFLAERTDDEQFADEKSFLVRQIEQLPPSPADTGRG</sequence>
<accession>A0A8H3I6U2</accession>
<comment type="similarity">
    <text evidence="3">Belongs to the Mo25 family.</text>
</comment>
<feature type="transmembrane region" description="Helical" evidence="9">
    <location>
        <begin position="158"/>
        <end position="176"/>
    </location>
</feature>
<dbReference type="SUPFAM" id="SSF48371">
    <property type="entry name" value="ARM repeat"/>
    <property type="match status" value="1"/>
</dbReference>
<evidence type="ECO:0000313" key="10">
    <source>
        <dbReference type="EMBL" id="CAF9905480.1"/>
    </source>
</evidence>
<dbReference type="NCBIfam" id="TIGR00728">
    <property type="entry name" value="OPT_sfam"/>
    <property type="match status" value="1"/>
</dbReference>
<evidence type="ECO:0000256" key="8">
    <source>
        <dbReference type="SAM" id="MobiDB-lite"/>
    </source>
</evidence>
<dbReference type="PANTHER" id="PTHR31645:SF0">
    <property type="entry name" value="OLIGOPEPTIDE TRANSPORTER YGL114W-RELATED"/>
    <property type="match status" value="1"/>
</dbReference>
<dbReference type="InterPro" id="IPR045035">
    <property type="entry name" value="YSL-like"/>
</dbReference>
<dbReference type="InterPro" id="IPR004813">
    <property type="entry name" value="OPT"/>
</dbReference>
<dbReference type="AlphaFoldDB" id="A0A8H3I6U2"/>
<dbReference type="InterPro" id="IPR011989">
    <property type="entry name" value="ARM-like"/>
</dbReference>
<keyword evidence="5 9" id="KW-0812">Transmembrane</keyword>
<feature type="transmembrane region" description="Helical" evidence="9">
    <location>
        <begin position="482"/>
        <end position="500"/>
    </location>
</feature>
<keyword evidence="7 9" id="KW-0472">Membrane</keyword>
<feature type="transmembrane region" description="Helical" evidence="9">
    <location>
        <begin position="571"/>
        <end position="592"/>
    </location>
</feature>
<reference evidence="10" key="1">
    <citation type="submission" date="2021-03" db="EMBL/GenBank/DDBJ databases">
        <authorList>
            <person name="Tagirdzhanova G."/>
        </authorList>
    </citation>
    <scope>NUCLEOTIDE SEQUENCE</scope>
</reference>
<dbReference type="EMBL" id="CAJPDQ010000002">
    <property type="protein sequence ID" value="CAF9905480.1"/>
    <property type="molecule type" value="Genomic_DNA"/>
</dbReference>
<dbReference type="InterPro" id="IPR016024">
    <property type="entry name" value="ARM-type_fold"/>
</dbReference>
<feature type="transmembrane region" description="Helical" evidence="9">
    <location>
        <begin position="651"/>
        <end position="668"/>
    </location>
</feature>
<feature type="transmembrane region" description="Helical" evidence="9">
    <location>
        <begin position="456"/>
        <end position="476"/>
    </location>
</feature>
<comment type="caution">
    <text evidence="10">The sequence shown here is derived from an EMBL/GenBank/DDBJ whole genome shotgun (WGS) entry which is preliminary data.</text>
</comment>
<feature type="transmembrane region" description="Helical" evidence="9">
    <location>
        <begin position="113"/>
        <end position="138"/>
    </location>
</feature>
<feature type="region of interest" description="Disordered" evidence="8">
    <location>
        <begin position="415"/>
        <end position="449"/>
    </location>
</feature>
<feature type="transmembrane region" description="Helical" evidence="9">
    <location>
        <begin position="256"/>
        <end position="274"/>
    </location>
</feature>
<keyword evidence="11" id="KW-1185">Reference proteome</keyword>